<dbReference type="Proteomes" id="UP000298663">
    <property type="component" value="Unassembled WGS sequence"/>
</dbReference>
<dbReference type="STRING" id="34508.A0A4U5N3H4"/>
<dbReference type="OrthoDB" id="5915976at2759"/>
<keyword evidence="3" id="KW-1185">Reference proteome</keyword>
<dbReference type="EMBL" id="AZBU02000005">
    <property type="protein sequence ID" value="TKR76989.1"/>
    <property type="molecule type" value="Genomic_DNA"/>
</dbReference>
<dbReference type="PANTHER" id="PTHR21538">
    <property type="entry name" value="ANILLIN/RHOTEKIN RTKN"/>
    <property type="match status" value="1"/>
</dbReference>
<accession>A0A4U5N3H4</accession>
<evidence type="ECO:0000313" key="3">
    <source>
        <dbReference type="Proteomes" id="UP000298663"/>
    </source>
</evidence>
<dbReference type="GO" id="GO:0031106">
    <property type="term" value="P:septin ring organization"/>
    <property type="evidence" value="ECO:0007669"/>
    <property type="project" value="TreeGrafter"/>
</dbReference>
<evidence type="ECO:0000259" key="1">
    <source>
        <dbReference type="Pfam" id="PF08174"/>
    </source>
</evidence>
<reference evidence="2 3" key="1">
    <citation type="journal article" date="2015" name="Genome Biol.">
        <title>Comparative genomics of Steinernema reveals deeply conserved gene regulatory networks.</title>
        <authorList>
            <person name="Dillman A.R."/>
            <person name="Macchietto M."/>
            <person name="Porter C.F."/>
            <person name="Rogers A."/>
            <person name="Williams B."/>
            <person name="Antoshechkin I."/>
            <person name="Lee M.M."/>
            <person name="Goodwin Z."/>
            <person name="Lu X."/>
            <person name="Lewis E.E."/>
            <person name="Goodrich-Blair H."/>
            <person name="Stock S.P."/>
            <person name="Adams B.J."/>
            <person name="Sternberg P.W."/>
            <person name="Mortazavi A."/>
        </authorList>
    </citation>
    <scope>NUCLEOTIDE SEQUENCE [LARGE SCALE GENOMIC DNA]</scope>
    <source>
        <strain evidence="2 3">ALL</strain>
    </source>
</reference>
<comment type="caution">
    <text evidence="2">The sequence shown here is derived from an EMBL/GenBank/DDBJ whole genome shotgun (WGS) entry which is preliminary data.</text>
</comment>
<protein>
    <recommendedName>
        <fullName evidence="1">Anillin homology domain-containing protein</fullName>
    </recommendedName>
</protein>
<dbReference type="AlphaFoldDB" id="A0A4U5N3H4"/>
<name>A0A4U5N3H4_STECR</name>
<dbReference type="GO" id="GO:0000281">
    <property type="term" value="P:mitotic cytokinesis"/>
    <property type="evidence" value="ECO:0007669"/>
    <property type="project" value="TreeGrafter"/>
</dbReference>
<dbReference type="GO" id="GO:0000915">
    <property type="term" value="P:actomyosin contractile ring assembly"/>
    <property type="evidence" value="ECO:0007669"/>
    <property type="project" value="TreeGrafter"/>
</dbReference>
<reference evidence="2 3" key="2">
    <citation type="journal article" date="2019" name="G3 (Bethesda)">
        <title>Hybrid Assembly of the Genome of the Entomopathogenic Nematode Steinernema carpocapsae Identifies the X-Chromosome.</title>
        <authorList>
            <person name="Serra L."/>
            <person name="Macchietto M."/>
            <person name="Macias-Munoz A."/>
            <person name="McGill C.J."/>
            <person name="Rodriguez I.M."/>
            <person name="Rodriguez B."/>
            <person name="Murad R."/>
            <person name="Mortazavi A."/>
        </authorList>
    </citation>
    <scope>NUCLEOTIDE SEQUENCE [LARGE SCALE GENOMIC DNA]</scope>
    <source>
        <strain evidence="2 3">ALL</strain>
    </source>
</reference>
<dbReference type="Pfam" id="PF08174">
    <property type="entry name" value="Anillin"/>
    <property type="match status" value="1"/>
</dbReference>
<organism evidence="2 3">
    <name type="scientific">Steinernema carpocapsae</name>
    <name type="common">Entomopathogenic nematode</name>
    <dbReference type="NCBI Taxonomy" id="34508"/>
    <lineage>
        <taxon>Eukaryota</taxon>
        <taxon>Metazoa</taxon>
        <taxon>Ecdysozoa</taxon>
        <taxon>Nematoda</taxon>
        <taxon>Chromadorea</taxon>
        <taxon>Rhabditida</taxon>
        <taxon>Tylenchina</taxon>
        <taxon>Panagrolaimomorpha</taxon>
        <taxon>Strongyloidoidea</taxon>
        <taxon>Steinernematidae</taxon>
        <taxon>Steinernema</taxon>
    </lineage>
</organism>
<evidence type="ECO:0000313" key="2">
    <source>
        <dbReference type="EMBL" id="TKR76989.1"/>
    </source>
</evidence>
<gene>
    <name evidence="2" type="ORF">L596_018043</name>
</gene>
<proteinExistence type="predicted"/>
<dbReference type="PANTHER" id="PTHR21538:SF23">
    <property type="entry name" value="ANILLIN"/>
    <property type="match status" value="1"/>
</dbReference>
<dbReference type="GO" id="GO:0005826">
    <property type="term" value="C:actomyosin contractile ring"/>
    <property type="evidence" value="ECO:0007669"/>
    <property type="project" value="TreeGrafter"/>
</dbReference>
<sequence length="332" mass="38184">MMRIDDRRRVEDVPTELFSSFSDSSSPVSHTTKLTHGVLQNLKMLSVMSTAEPVDDAPGDQFAEDHEERSQELWRLNQLMSTQEDQIFQSSAALSQCRKHHRSNGTLEELTAHRVLILSRERRRAYQDVIMQMSSQGMDNTVRHSGLMKHAPAACFMTIHWLRIYLNRNYSLKNVEKDASYAFLAIFKSGEKVFASRVTSVIDTGALRGRTVLFPDPVRLDNLPYDFRITVKVYAMRIQNRSKRSIFSNGCNIVRLLHSLRNKKTNAIEWKMENTDDFRVCGVLHLTREVCGMGKYYLDNVEYPLDGTTDIRTTIMLNNATHQPEASENEVF</sequence>
<feature type="domain" description="Anillin homology" evidence="1">
    <location>
        <begin position="157"/>
        <end position="289"/>
    </location>
</feature>
<dbReference type="InterPro" id="IPR051364">
    <property type="entry name" value="Cytokinesis/Rho-signaling"/>
</dbReference>
<dbReference type="InterPro" id="IPR012966">
    <property type="entry name" value="AHD"/>
</dbReference>